<comment type="caution">
    <text evidence="8">The sequence shown here is derived from an EMBL/GenBank/DDBJ whole genome shotgun (WGS) entry which is preliminary data.</text>
</comment>
<evidence type="ECO:0000256" key="1">
    <source>
        <dbReference type="ARBA" id="ARBA00004533"/>
    </source>
</evidence>
<keyword evidence="2" id="KW-1003">Cell membrane</keyword>
<sequence length="331" mass="39562">MKKQDQIFEANRPHFKKEFLLPKYWKIWLLIGLCWILSLLPYAAIRWCGKQLGKVFRSSNLGVIRRRRNIARINIDIALASKPKEQRDKIFNDFCENVGIALFDIVIAWFWSKKRFKKLIRLPNKDFSQWYEKKAFLFLCPHFLNLEVNARAIGLILPSYGVYLKNENPLWDWLQYYFRLRNNKALVAKDNPRAMIRTLALKHGLWYAPDQDLGVKSSIFVPFFDEPQTCTTTGTYQLYRSFNDLTLVPCMLLPSKDPNYYFDFHILDAVDFEDLTQEFEADKISRDELIRQVVIRTNQTVEKMIKLDISNYMWLHRRFKNRPEGQKSYYE</sequence>
<reference evidence="8 9" key="1">
    <citation type="submission" date="2017-08" db="EMBL/GenBank/DDBJ databases">
        <title>Reclassification of Bisgaard taxon 37 and 44.</title>
        <authorList>
            <person name="Christensen H."/>
        </authorList>
    </citation>
    <scope>NUCLEOTIDE SEQUENCE [LARGE SCALE GENOMIC DNA]</scope>
    <source>
        <strain evidence="8 9">B96_4</strain>
    </source>
</reference>
<dbReference type="PANTHER" id="PTHR30606:SF9">
    <property type="entry name" value="LIPID A BIOSYNTHESIS LAUROYLTRANSFERASE"/>
    <property type="match status" value="1"/>
</dbReference>
<dbReference type="AlphaFoldDB" id="A0A3A1Y3H9"/>
<keyword evidence="5 7" id="KW-0472">Membrane</keyword>
<dbReference type="GO" id="GO:0016746">
    <property type="term" value="F:acyltransferase activity"/>
    <property type="evidence" value="ECO:0007669"/>
    <property type="project" value="UniProtKB-KW"/>
</dbReference>
<comment type="subcellular location">
    <subcellularLocation>
        <location evidence="1">Cell inner membrane</location>
    </subcellularLocation>
</comment>
<evidence type="ECO:0000256" key="4">
    <source>
        <dbReference type="ARBA" id="ARBA00022679"/>
    </source>
</evidence>
<dbReference type="EMBL" id="NRJH01000050">
    <property type="protein sequence ID" value="RIY31980.1"/>
    <property type="molecule type" value="Genomic_DNA"/>
</dbReference>
<name>A0A3A1Y3H9_9GAMM</name>
<keyword evidence="7" id="KW-0812">Transmembrane</keyword>
<dbReference type="PANTHER" id="PTHR30606">
    <property type="entry name" value="LIPID A BIOSYNTHESIS LAUROYL ACYLTRANSFERASE"/>
    <property type="match status" value="1"/>
</dbReference>
<dbReference type="OrthoDB" id="9803456at2"/>
<keyword evidence="9" id="KW-1185">Reference proteome</keyword>
<dbReference type="InterPro" id="IPR004960">
    <property type="entry name" value="LipA_acyltrans"/>
</dbReference>
<dbReference type="CDD" id="cd07984">
    <property type="entry name" value="LPLAT_LABLAT-like"/>
    <property type="match status" value="1"/>
</dbReference>
<evidence type="ECO:0000256" key="2">
    <source>
        <dbReference type="ARBA" id="ARBA00022475"/>
    </source>
</evidence>
<dbReference type="GO" id="GO:0009247">
    <property type="term" value="P:glycolipid biosynthetic process"/>
    <property type="evidence" value="ECO:0007669"/>
    <property type="project" value="UniProtKB-ARBA"/>
</dbReference>
<dbReference type="Proteomes" id="UP000266258">
    <property type="component" value="Unassembled WGS sequence"/>
</dbReference>
<evidence type="ECO:0008006" key="10">
    <source>
        <dbReference type="Google" id="ProtNLM"/>
    </source>
</evidence>
<keyword evidence="4" id="KW-0808">Transferase</keyword>
<dbReference type="RefSeq" id="WP_119497339.1">
    <property type="nucleotide sequence ID" value="NZ_NRJH01000050.1"/>
</dbReference>
<protein>
    <recommendedName>
        <fullName evidence="10">Lipid A biosynthesis lauroyl acyltransferase</fullName>
    </recommendedName>
</protein>
<keyword evidence="3" id="KW-0997">Cell inner membrane</keyword>
<organism evidence="8 9">
    <name type="scientific">Psittacicella melopsittaci</name>
    <dbReference type="NCBI Taxonomy" id="2028576"/>
    <lineage>
        <taxon>Bacteria</taxon>
        <taxon>Pseudomonadati</taxon>
        <taxon>Pseudomonadota</taxon>
        <taxon>Gammaproteobacteria</taxon>
        <taxon>Pasteurellales</taxon>
        <taxon>Psittacicellaceae</taxon>
        <taxon>Psittacicella</taxon>
    </lineage>
</organism>
<dbReference type="GO" id="GO:0005886">
    <property type="term" value="C:plasma membrane"/>
    <property type="evidence" value="ECO:0007669"/>
    <property type="project" value="UniProtKB-SubCell"/>
</dbReference>
<proteinExistence type="predicted"/>
<evidence type="ECO:0000313" key="9">
    <source>
        <dbReference type="Proteomes" id="UP000266258"/>
    </source>
</evidence>
<accession>A0A3A1Y3H9</accession>
<keyword evidence="6" id="KW-0012">Acyltransferase</keyword>
<evidence type="ECO:0000313" key="8">
    <source>
        <dbReference type="EMBL" id="RIY31980.1"/>
    </source>
</evidence>
<feature type="transmembrane region" description="Helical" evidence="7">
    <location>
        <begin position="27"/>
        <end position="48"/>
    </location>
</feature>
<evidence type="ECO:0000256" key="7">
    <source>
        <dbReference type="SAM" id="Phobius"/>
    </source>
</evidence>
<dbReference type="Pfam" id="PF03279">
    <property type="entry name" value="Lip_A_acyltrans"/>
    <property type="match status" value="1"/>
</dbReference>
<evidence type="ECO:0000256" key="6">
    <source>
        <dbReference type="ARBA" id="ARBA00023315"/>
    </source>
</evidence>
<gene>
    <name evidence="8" type="ORF">CJP74_05835</name>
</gene>
<evidence type="ECO:0000256" key="5">
    <source>
        <dbReference type="ARBA" id="ARBA00023136"/>
    </source>
</evidence>
<keyword evidence="7" id="KW-1133">Transmembrane helix</keyword>
<feature type="transmembrane region" description="Helical" evidence="7">
    <location>
        <begin position="94"/>
        <end position="112"/>
    </location>
</feature>
<evidence type="ECO:0000256" key="3">
    <source>
        <dbReference type="ARBA" id="ARBA00022519"/>
    </source>
</evidence>